<comment type="caution">
    <text evidence="11">The sequence shown here is derived from an EMBL/GenBank/DDBJ whole genome shotgun (WGS) entry which is preliminary data.</text>
</comment>
<keyword evidence="9" id="KW-0812">Transmembrane</keyword>
<feature type="coiled-coil region" evidence="8">
    <location>
        <begin position="120"/>
        <end position="158"/>
    </location>
</feature>
<feature type="domain" description="Signal transduction histidine kinase HWE region" evidence="10">
    <location>
        <begin position="272"/>
        <end position="354"/>
    </location>
</feature>
<keyword evidence="9" id="KW-1133">Transmembrane helix</keyword>
<evidence type="ECO:0000256" key="2">
    <source>
        <dbReference type="ARBA" id="ARBA00012438"/>
    </source>
</evidence>
<evidence type="ECO:0000256" key="6">
    <source>
        <dbReference type="ARBA" id="ARBA00022777"/>
    </source>
</evidence>
<feature type="transmembrane region" description="Helical" evidence="9">
    <location>
        <begin position="12"/>
        <end position="30"/>
    </location>
</feature>
<dbReference type="EC" id="2.7.13.3" evidence="2"/>
<dbReference type="PANTHER" id="PTHR41523:SF7">
    <property type="entry name" value="HISTIDINE KINASE"/>
    <property type="match status" value="1"/>
</dbReference>
<protein>
    <recommendedName>
        <fullName evidence="2">histidine kinase</fullName>
        <ecNumber evidence="2">2.7.13.3</ecNumber>
    </recommendedName>
</protein>
<evidence type="ECO:0000256" key="5">
    <source>
        <dbReference type="ARBA" id="ARBA00022741"/>
    </source>
</evidence>
<organism evidence="11 12">
    <name type="scientific">Rhodoblastus sphagnicola</name>
    <dbReference type="NCBI Taxonomy" id="333368"/>
    <lineage>
        <taxon>Bacteria</taxon>
        <taxon>Pseudomonadati</taxon>
        <taxon>Pseudomonadota</taxon>
        <taxon>Alphaproteobacteria</taxon>
        <taxon>Hyphomicrobiales</taxon>
        <taxon>Rhodoblastaceae</taxon>
        <taxon>Rhodoblastus</taxon>
    </lineage>
</organism>
<evidence type="ECO:0000259" key="10">
    <source>
        <dbReference type="SMART" id="SM00911"/>
    </source>
</evidence>
<evidence type="ECO:0000256" key="4">
    <source>
        <dbReference type="ARBA" id="ARBA00022679"/>
    </source>
</evidence>
<accession>A0A2S6N3S9</accession>
<name>A0A2S6N3S9_9HYPH</name>
<dbReference type="InterPro" id="IPR036890">
    <property type="entry name" value="HATPase_C_sf"/>
</dbReference>
<comment type="catalytic activity">
    <reaction evidence="1">
        <text>ATP + protein L-histidine = ADP + protein N-phospho-L-histidine.</text>
        <dbReference type="EC" id="2.7.13.3"/>
    </reaction>
</comment>
<keyword evidence="5" id="KW-0547">Nucleotide-binding</keyword>
<evidence type="ECO:0000256" key="1">
    <source>
        <dbReference type="ARBA" id="ARBA00000085"/>
    </source>
</evidence>
<evidence type="ECO:0000256" key="8">
    <source>
        <dbReference type="SAM" id="Coils"/>
    </source>
</evidence>
<dbReference type="SMART" id="SM00911">
    <property type="entry name" value="HWE_HK"/>
    <property type="match status" value="1"/>
</dbReference>
<dbReference type="Gene3D" id="3.30.450.20">
    <property type="entry name" value="PAS domain"/>
    <property type="match status" value="1"/>
</dbReference>
<feature type="transmembrane region" description="Helical" evidence="9">
    <location>
        <begin position="78"/>
        <end position="98"/>
    </location>
</feature>
<keyword evidence="6" id="KW-0418">Kinase</keyword>
<dbReference type="AlphaFoldDB" id="A0A2S6N3S9"/>
<keyword evidence="8" id="KW-0175">Coiled coil</keyword>
<keyword evidence="7" id="KW-0067">ATP-binding</keyword>
<evidence type="ECO:0000313" key="12">
    <source>
        <dbReference type="Proteomes" id="UP000239089"/>
    </source>
</evidence>
<feature type="transmembrane region" description="Helical" evidence="9">
    <location>
        <begin position="45"/>
        <end position="66"/>
    </location>
</feature>
<evidence type="ECO:0000256" key="3">
    <source>
        <dbReference type="ARBA" id="ARBA00022553"/>
    </source>
</evidence>
<keyword evidence="9" id="KW-0472">Membrane</keyword>
<dbReference type="GO" id="GO:0005524">
    <property type="term" value="F:ATP binding"/>
    <property type="evidence" value="ECO:0007669"/>
    <property type="project" value="UniProtKB-KW"/>
</dbReference>
<dbReference type="GO" id="GO:0004673">
    <property type="term" value="F:protein histidine kinase activity"/>
    <property type="evidence" value="ECO:0007669"/>
    <property type="project" value="UniProtKB-EC"/>
</dbReference>
<gene>
    <name evidence="11" type="ORF">CCR94_15705</name>
</gene>
<evidence type="ECO:0000313" key="11">
    <source>
        <dbReference type="EMBL" id="PPQ29256.1"/>
    </source>
</evidence>
<reference evidence="11 12" key="1">
    <citation type="journal article" date="2018" name="Arch. Microbiol.">
        <title>New insights into the metabolic potential of the phototrophic purple bacterium Rhodopila globiformis DSM 161(T) from its draft genome sequence and evidence for a vanadium-dependent nitrogenase.</title>
        <authorList>
            <person name="Imhoff J.F."/>
            <person name="Rahn T."/>
            <person name="Kunzel S."/>
            <person name="Neulinger S.C."/>
        </authorList>
    </citation>
    <scope>NUCLEOTIDE SEQUENCE [LARGE SCALE GENOMIC DNA]</scope>
    <source>
        <strain evidence="11 12">DSM 16996</strain>
    </source>
</reference>
<keyword evidence="4" id="KW-0808">Transferase</keyword>
<sequence>MRRQEMRFVSDIAVGLACLSAALALSYYIHKRSSVEELARQTSRIAIIGFLAFGASHLVDVLTLFWRGVAWLDFIQAAALGVALTASLAIWGLLPALLAEPSPGELLEANRALSGATARRAEELARLAAAKADLERAVAERTQALDEAKQRFENALKNSDISMSQQDTDLRYLWVHNAPKGLPAAVLLGRLQQDVLPARADMVLTAAKRGVMASKAANSLDLEMEIDGDTRYFHENIEALWRDGEVVGVLTTSIETTAYHRRQEELRALLRELTHRTKNLLAVIMGIARQSGRSSTDIATFVAHFNGRIRALAVTHELLVASQWRGVGLRELIAGVWKSTSPEAQQRMALTGENYWLAPESAQNLALAIYEMQSNAIEHGGLLAPGGSVKIAWAEEKNQAGPFVKLTWEENSPQASANDNRGDGFGKTFVQVLLPRATKGSSTIESHDRGLNWTLTLPPVNFVSGVCGLRRDLAETA</sequence>
<dbReference type="Gene3D" id="3.30.565.10">
    <property type="entry name" value="Histidine kinase-like ATPase, C-terminal domain"/>
    <property type="match status" value="1"/>
</dbReference>
<keyword evidence="3" id="KW-0597">Phosphoprotein</keyword>
<proteinExistence type="predicted"/>
<dbReference type="EMBL" id="NHSJ01000096">
    <property type="protein sequence ID" value="PPQ29256.1"/>
    <property type="molecule type" value="Genomic_DNA"/>
</dbReference>
<evidence type="ECO:0000256" key="9">
    <source>
        <dbReference type="SAM" id="Phobius"/>
    </source>
</evidence>
<dbReference type="InterPro" id="IPR011102">
    <property type="entry name" value="Sig_transdc_His_kinase_HWE"/>
</dbReference>
<evidence type="ECO:0000256" key="7">
    <source>
        <dbReference type="ARBA" id="ARBA00022840"/>
    </source>
</evidence>
<keyword evidence="12" id="KW-1185">Reference proteome</keyword>
<dbReference type="Pfam" id="PF07536">
    <property type="entry name" value="HWE_HK"/>
    <property type="match status" value="1"/>
</dbReference>
<dbReference type="PANTHER" id="PTHR41523">
    <property type="entry name" value="TWO-COMPONENT SYSTEM SENSOR PROTEIN"/>
    <property type="match status" value="1"/>
</dbReference>
<dbReference type="Proteomes" id="UP000239089">
    <property type="component" value="Unassembled WGS sequence"/>
</dbReference>